<keyword evidence="4 7" id="KW-0472">Membrane</keyword>
<sequence length="396" mass="42490">MAESQGPTVTTVSVIFGVITIITISLRLFARIHITNSFGPDDALIIIGALLAWAFIVATILAVNHGLGSHMDDVMLRGTDNLISYSQIVWLSSIFYNACLGFIKTSVLALYTRLGDRELRRLAYIMIGVVSCQAGANVIVCIFECSPVQAAYDLTITDMKCININAFYLANAAVNISTDVLTYAIPLKMVSKLQMPRRQKVGLGIMMSLGFVACLSSIIRITYIPQMLEVGADATWVISGAMYWSAIETNVGILAASIPSFKAIAKRYAPALLGSSNRGGSEYKLGGSKSAGRSLSTNKLSRFQLMDKSRSGRQEVDIQAGGHDDDDGFGGAGAGGGTSSTSSSGPQLVDSRFKPGQSTYNASENSSEEEIYLKRQPPPKGKIGVRTDINTFYENA</sequence>
<dbReference type="InterPro" id="IPR052337">
    <property type="entry name" value="SAT4-like"/>
</dbReference>
<feature type="transmembrane region" description="Helical" evidence="7">
    <location>
        <begin position="201"/>
        <end position="224"/>
    </location>
</feature>
<feature type="transmembrane region" description="Helical" evidence="7">
    <location>
        <begin position="42"/>
        <end position="67"/>
    </location>
</feature>
<protein>
    <recommendedName>
        <fullName evidence="8">Rhodopsin domain-containing protein</fullName>
    </recommendedName>
</protein>
<evidence type="ECO:0000256" key="3">
    <source>
        <dbReference type="ARBA" id="ARBA00022989"/>
    </source>
</evidence>
<dbReference type="PANTHER" id="PTHR33048">
    <property type="entry name" value="PTH11-LIKE INTEGRAL MEMBRANE PROTEIN (AFU_ORTHOLOGUE AFUA_5G11245)"/>
    <property type="match status" value="1"/>
</dbReference>
<evidence type="ECO:0000256" key="4">
    <source>
        <dbReference type="ARBA" id="ARBA00023136"/>
    </source>
</evidence>
<evidence type="ECO:0000256" key="1">
    <source>
        <dbReference type="ARBA" id="ARBA00004141"/>
    </source>
</evidence>
<keyword evidence="3 7" id="KW-1133">Transmembrane helix</keyword>
<organism evidence="9 10">
    <name type="scientific">Diaporthe australafricana</name>
    <dbReference type="NCBI Taxonomy" id="127596"/>
    <lineage>
        <taxon>Eukaryota</taxon>
        <taxon>Fungi</taxon>
        <taxon>Dikarya</taxon>
        <taxon>Ascomycota</taxon>
        <taxon>Pezizomycotina</taxon>
        <taxon>Sordariomycetes</taxon>
        <taxon>Sordariomycetidae</taxon>
        <taxon>Diaporthales</taxon>
        <taxon>Diaporthaceae</taxon>
        <taxon>Diaporthe</taxon>
    </lineage>
</organism>
<dbReference type="Pfam" id="PF20684">
    <property type="entry name" value="Fung_rhodopsin"/>
    <property type="match status" value="1"/>
</dbReference>
<accession>A0ABR3WBX3</accession>
<evidence type="ECO:0000313" key="9">
    <source>
        <dbReference type="EMBL" id="KAL1858102.1"/>
    </source>
</evidence>
<name>A0ABR3WBX3_9PEZI</name>
<evidence type="ECO:0000313" key="10">
    <source>
        <dbReference type="Proteomes" id="UP001583177"/>
    </source>
</evidence>
<dbReference type="Proteomes" id="UP001583177">
    <property type="component" value="Unassembled WGS sequence"/>
</dbReference>
<feature type="domain" description="Rhodopsin" evidence="8">
    <location>
        <begin position="26"/>
        <end position="266"/>
    </location>
</feature>
<feature type="transmembrane region" description="Helical" evidence="7">
    <location>
        <begin position="236"/>
        <end position="258"/>
    </location>
</feature>
<feature type="transmembrane region" description="Helical" evidence="7">
    <location>
        <begin position="12"/>
        <end position="30"/>
    </location>
</feature>
<dbReference type="PANTHER" id="PTHR33048:SF114">
    <property type="entry name" value="MEMBRANE PROTEIN PTH11-LIKE, PUTATIVE (AFU_ORTHOLOGUE AFUA_7G06620)-RELATED"/>
    <property type="match status" value="1"/>
</dbReference>
<keyword evidence="10" id="KW-1185">Reference proteome</keyword>
<proteinExistence type="inferred from homology"/>
<dbReference type="EMBL" id="JAWRVE010000108">
    <property type="protein sequence ID" value="KAL1858102.1"/>
    <property type="molecule type" value="Genomic_DNA"/>
</dbReference>
<evidence type="ECO:0000256" key="5">
    <source>
        <dbReference type="ARBA" id="ARBA00038359"/>
    </source>
</evidence>
<feature type="transmembrane region" description="Helical" evidence="7">
    <location>
        <begin position="87"/>
        <end position="111"/>
    </location>
</feature>
<evidence type="ECO:0000256" key="7">
    <source>
        <dbReference type="SAM" id="Phobius"/>
    </source>
</evidence>
<dbReference type="InterPro" id="IPR049326">
    <property type="entry name" value="Rhodopsin_dom_fungi"/>
</dbReference>
<evidence type="ECO:0000259" key="8">
    <source>
        <dbReference type="Pfam" id="PF20684"/>
    </source>
</evidence>
<feature type="compositionally biased region" description="Basic and acidic residues" evidence="6">
    <location>
        <begin position="305"/>
        <end position="316"/>
    </location>
</feature>
<feature type="compositionally biased region" description="Gly residues" evidence="6">
    <location>
        <begin position="329"/>
        <end position="338"/>
    </location>
</feature>
<keyword evidence="2 7" id="KW-0812">Transmembrane</keyword>
<feature type="compositionally biased region" description="Polar residues" evidence="6">
    <location>
        <begin position="356"/>
        <end position="365"/>
    </location>
</feature>
<comment type="caution">
    <text evidence="9">The sequence shown here is derived from an EMBL/GenBank/DDBJ whole genome shotgun (WGS) entry which is preliminary data.</text>
</comment>
<feature type="region of interest" description="Disordered" evidence="6">
    <location>
        <begin position="304"/>
        <end position="385"/>
    </location>
</feature>
<gene>
    <name evidence="9" type="ORF">Daus18300_010103</name>
</gene>
<evidence type="ECO:0000256" key="6">
    <source>
        <dbReference type="SAM" id="MobiDB-lite"/>
    </source>
</evidence>
<comment type="similarity">
    <text evidence="5">Belongs to the SAT4 family.</text>
</comment>
<reference evidence="9 10" key="1">
    <citation type="journal article" date="2024" name="IMA Fungus">
        <title>IMA Genome - F19 : A genome assembly and annotation guide to empower mycologists, including annotated draft genome sequences of Ceratocystis pirilliformis, Diaporthe australafricana, Fusarium ophioides, Paecilomyces lecythidis, and Sporothrix stenoceras.</title>
        <authorList>
            <person name="Aylward J."/>
            <person name="Wilson A.M."/>
            <person name="Visagie C.M."/>
            <person name="Spraker J."/>
            <person name="Barnes I."/>
            <person name="Buitendag C."/>
            <person name="Ceriani C."/>
            <person name="Del Mar Angel L."/>
            <person name="du Plessis D."/>
            <person name="Fuchs T."/>
            <person name="Gasser K."/>
            <person name="Kramer D."/>
            <person name="Li W."/>
            <person name="Munsamy K."/>
            <person name="Piso A."/>
            <person name="Price J.L."/>
            <person name="Sonnekus B."/>
            <person name="Thomas C."/>
            <person name="van der Nest A."/>
            <person name="van Dijk A."/>
            <person name="van Heerden A."/>
            <person name="van Vuuren N."/>
            <person name="Yilmaz N."/>
            <person name="Duong T.A."/>
            <person name="van der Merwe N.A."/>
            <person name="Wingfield M.J."/>
            <person name="Wingfield B.D."/>
        </authorList>
    </citation>
    <scope>NUCLEOTIDE SEQUENCE [LARGE SCALE GENOMIC DNA]</scope>
    <source>
        <strain evidence="9 10">CMW 18300</strain>
    </source>
</reference>
<evidence type="ECO:0000256" key="2">
    <source>
        <dbReference type="ARBA" id="ARBA00022692"/>
    </source>
</evidence>
<comment type="subcellular location">
    <subcellularLocation>
        <location evidence="1">Membrane</location>
        <topology evidence="1">Multi-pass membrane protein</topology>
    </subcellularLocation>
</comment>